<sequence length="144" mass="16197">MAPRTTGTVRESAESQLPELSEDDTESDPLQRVSLRACIRGQSTGPRPCRYLVQHPWQLRGTTNGSSLLRPPSTAKASTDSRRQSAVEDVEVPYAYAHQTRLRYLYPIDQTTFDTPGSDPDSTHSRRCGHQSQGLWEPGYDQHR</sequence>
<dbReference type="InParanoid" id="A0A0C3MYG9"/>
<organism evidence="2 3">
    <name type="scientific">Pisolithus tinctorius Marx 270</name>
    <dbReference type="NCBI Taxonomy" id="870435"/>
    <lineage>
        <taxon>Eukaryota</taxon>
        <taxon>Fungi</taxon>
        <taxon>Dikarya</taxon>
        <taxon>Basidiomycota</taxon>
        <taxon>Agaricomycotina</taxon>
        <taxon>Agaricomycetes</taxon>
        <taxon>Agaricomycetidae</taxon>
        <taxon>Boletales</taxon>
        <taxon>Sclerodermatineae</taxon>
        <taxon>Pisolithaceae</taxon>
        <taxon>Pisolithus</taxon>
    </lineage>
</organism>
<dbReference type="EMBL" id="KN832124">
    <property type="protein sequence ID" value="KIN93929.1"/>
    <property type="molecule type" value="Genomic_DNA"/>
</dbReference>
<keyword evidence="3" id="KW-1185">Reference proteome</keyword>
<evidence type="ECO:0000313" key="2">
    <source>
        <dbReference type="EMBL" id="KIN93929.1"/>
    </source>
</evidence>
<name>A0A0C3MYG9_PISTI</name>
<proteinExistence type="predicted"/>
<evidence type="ECO:0000256" key="1">
    <source>
        <dbReference type="SAM" id="MobiDB-lite"/>
    </source>
</evidence>
<feature type="region of interest" description="Disordered" evidence="1">
    <location>
        <begin position="110"/>
        <end position="144"/>
    </location>
</feature>
<feature type="region of interest" description="Disordered" evidence="1">
    <location>
        <begin position="60"/>
        <end position="87"/>
    </location>
</feature>
<gene>
    <name evidence="2" type="ORF">M404DRAFT_1008661</name>
</gene>
<dbReference type="HOGENOM" id="CLU_1797244_0_0_1"/>
<evidence type="ECO:0000313" key="3">
    <source>
        <dbReference type="Proteomes" id="UP000054217"/>
    </source>
</evidence>
<accession>A0A0C3MYG9</accession>
<dbReference type="Proteomes" id="UP000054217">
    <property type="component" value="Unassembled WGS sequence"/>
</dbReference>
<protein>
    <submittedName>
        <fullName evidence="2">Uncharacterized protein</fullName>
    </submittedName>
</protein>
<dbReference type="AlphaFoldDB" id="A0A0C3MYG9"/>
<reference evidence="2 3" key="1">
    <citation type="submission" date="2014-04" db="EMBL/GenBank/DDBJ databases">
        <authorList>
            <consortium name="DOE Joint Genome Institute"/>
            <person name="Kuo A."/>
            <person name="Kohler A."/>
            <person name="Costa M.D."/>
            <person name="Nagy L.G."/>
            <person name="Floudas D."/>
            <person name="Copeland A."/>
            <person name="Barry K.W."/>
            <person name="Cichocki N."/>
            <person name="Veneault-Fourrey C."/>
            <person name="LaButti K."/>
            <person name="Lindquist E.A."/>
            <person name="Lipzen A."/>
            <person name="Lundell T."/>
            <person name="Morin E."/>
            <person name="Murat C."/>
            <person name="Sun H."/>
            <person name="Tunlid A."/>
            <person name="Henrissat B."/>
            <person name="Grigoriev I.V."/>
            <person name="Hibbett D.S."/>
            <person name="Martin F."/>
            <person name="Nordberg H.P."/>
            <person name="Cantor M.N."/>
            <person name="Hua S.X."/>
        </authorList>
    </citation>
    <scope>NUCLEOTIDE SEQUENCE [LARGE SCALE GENOMIC DNA]</scope>
    <source>
        <strain evidence="2 3">Marx 270</strain>
    </source>
</reference>
<reference evidence="3" key="2">
    <citation type="submission" date="2015-01" db="EMBL/GenBank/DDBJ databases">
        <title>Evolutionary Origins and Diversification of the Mycorrhizal Mutualists.</title>
        <authorList>
            <consortium name="DOE Joint Genome Institute"/>
            <consortium name="Mycorrhizal Genomics Consortium"/>
            <person name="Kohler A."/>
            <person name="Kuo A."/>
            <person name="Nagy L.G."/>
            <person name="Floudas D."/>
            <person name="Copeland A."/>
            <person name="Barry K.W."/>
            <person name="Cichocki N."/>
            <person name="Veneault-Fourrey C."/>
            <person name="LaButti K."/>
            <person name="Lindquist E.A."/>
            <person name="Lipzen A."/>
            <person name="Lundell T."/>
            <person name="Morin E."/>
            <person name="Murat C."/>
            <person name="Riley R."/>
            <person name="Ohm R."/>
            <person name="Sun H."/>
            <person name="Tunlid A."/>
            <person name="Henrissat B."/>
            <person name="Grigoriev I.V."/>
            <person name="Hibbett D.S."/>
            <person name="Martin F."/>
        </authorList>
    </citation>
    <scope>NUCLEOTIDE SEQUENCE [LARGE SCALE GENOMIC DNA]</scope>
    <source>
        <strain evidence="3">Marx 270</strain>
    </source>
</reference>
<feature type="region of interest" description="Disordered" evidence="1">
    <location>
        <begin position="1"/>
        <end position="29"/>
    </location>
</feature>